<reference evidence="1" key="1">
    <citation type="journal article" date="2019" name="bioRxiv">
        <title>The Genome of the Zebra Mussel, Dreissena polymorpha: A Resource for Invasive Species Research.</title>
        <authorList>
            <person name="McCartney M.A."/>
            <person name="Auch B."/>
            <person name="Kono T."/>
            <person name="Mallez S."/>
            <person name="Zhang Y."/>
            <person name="Obille A."/>
            <person name="Becker A."/>
            <person name="Abrahante J.E."/>
            <person name="Garbe J."/>
            <person name="Badalamenti J.P."/>
            <person name="Herman A."/>
            <person name="Mangelson H."/>
            <person name="Liachko I."/>
            <person name="Sullivan S."/>
            <person name="Sone E.D."/>
            <person name="Koren S."/>
            <person name="Silverstein K.A.T."/>
            <person name="Beckman K.B."/>
            <person name="Gohl D.M."/>
        </authorList>
    </citation>
    <scope>NUCLEOTIDE SEQUENCE</scope>
    <source>
        <strain evidence="1">Duluth1</strain>
        <tissue evidence="1">Whole animal</tissue>
    </source>
</reference>
<sequence length="75" mass="8344">MTGVCGGVSTLMKEHNGLMLSVNCIAHRLALASGQATNSNKNLQKYQAMINTVYKYYHYTQKHQSQLNTIQQLGV</sequence>
<proteinExistence type="predicted"/>
<accession>A0A9D4CHH7</accession>
<dbReference type="EMBL" id="JAIWYP010000012">
    <property type="protein sequence ID" value="KAH3725389.1"/>
    <property type="molecule type" value="Genomic_DNA"/>
</dbReference>
<name>A0A9D4CHH7_DREPO</name>
<reference evidence="1" key="2">
    <citation type="submission" date="2020-11" db="EMBL/GenBank/DDBJ databases">
        <authorList>
            <person name="McCartney M.A."/>
            <person name="Auch B."/>
            <person name="Kono T."/>
            <person name="Mallez S."/>
            <person name="Becker A."/>
            <person name="Gohl D.M."/>
            <person name="Silverstein K.A.T."/>
            <person name="Koren S."/>
            <person name="Bechman K.B."/>
            <person name="Herman A."/>
            <person name="Abrahante J.E."/>
            <person name="Garbe J."/>
        </authorList>
    </citation>
    <scope>NUCLEOTIDE SEQUENCE</scope>
    <source>
        <strain evidence="1">Duluth1</strain>
        <tissue evidence="1">Whole animal</tissue>
    </source>
</reference>
<keyword evidence="2" id="KW-1185">Reference proteome</keyword>
<evidence type="ECO:0000313" key="1">
    <source>
        <dbReference type="EMBL" id="KAH3725389.1"/>
    </source>
</evidence>
<gene>
    <name evidence="1" type="ORF">DPMN_051222</name>
</gene>
<comment type="caution">
    <text evidence="1">The sequence shown here is derived from an EMBL/GenBank/DDBJ whole genome shotgun (WGS) entry which is preliminary data.</text>
</comment>
<evidence type="ECO:0000313" key="2">
    <source>
        <dbReference type="Proteomes" id="UP000828390"/>
    </source>
</evidence>
<dbReference type="PANTHER" id="PTHR46880">
    <property type="entry name" value="RAS-ASSOCIATING DOMAIN-CONTAINING PROTEIN"/>
    <property type="match status" value="1"/>
</dbReference>
<dbReference type="AlphaFoldDB" id="A0A9D4CHH7"/>
<organism evidence="1 2">
    <name type="scientific">Dreissena polymorpha</name>
    <name type="common">Zebra mussel</name>
    <name type="synonym">Mytilus polymorpha</name>
    <dbReference type="NCBI Taxonomy" id="45954"/>
    <lineage>
        <taxon>Eukaryota</taxon>
        <taxon>Metazoa</taxon>
        <taxon>Spiralia</taxon>
        <taxon>Lophotrochozoa</taxon>
        <taxon>Mollusca</taxon>
        <taxon>Bivalvia</taxon>
        <taxon>Autobranchia</taxon>
        <taxon>Heteroconchia</taxon>
        <taxon>Euheterodonta</taxon>
        <taxon>Imparidentia</taxon>
        <taxon>Neoheterodontei</taxon>
        <taxon>Myida</taxon>
        <taxon>Dreissenoidea</taxon>
        <taxon>Dreissenidae</taxon>
        <taxon>Dreissena</taxon>
    </lineage>
</organism>
<dbReference type="Proteomes" id="UP000828390">
    <property type="component" value="Unassembled WGS sequence"/>
</dbReference>
<protein>
    <submittedName>
        <fullName evidence="1">Uncharacterized protein</fullName>
    </submittedName>
</protein>
<dbReference type="PANTHER" id="PTHR46880:SF5">
    <property type="entry name" value="DUF4371 DOMAIN-CONTAINING PROTEIN"/>
    <property type="match status" value="1"/>
</dbReference>